<reference evidence="2" key="1">
    <citation type="submission" date="2017-06" db="EMBL/GenBank/DDBJ databases">
        <title>Capnocytophaga spp. assemblies.</title>
        <authorList>
            <person name="Gulvik C.A."/>
        </authorList>
    </citation>
    <scope>NUCLEOTIDE SEQUENCE [LARGE SCALE GENOMIC DNA]</scope>
    <source>
        <strain evidence="2">H1496</strain>
    </source>
</reference>
<protein>
    <submittedName>
        <fullName evidence="1">Uncharacterized protein</fullName>
    </submittedName>
</protein>
<organism evidence="1 2">
    <name type="scientific">Capnocytophaga gingivalis</name>
    <dbReference type="NCBI Taxonomy" id="1017"/>
    <lineage>
        <taxon>Bacteria</taxon>
        <taxon>Pseudomonadati</taxon>
        <taxon>Bacteroidota</taxon>
        <taxon>Flavobacteriia</taxon>
        <taxon>Flavobacteriales</taxon>
        <taxon>Flavobacteriaceae</taxon>
        <taxon>Capnocytophaga</taxon>
    </lineage>
</organism>
<evidence type="ECO:0000313" key="1">
    <source>
        <dbReference type="EMBL" id="ATA86808.1"/>
    </source>
</evidence>
<proteinExistence type="predicted"/>
<accession>A0A250FRX3</accession>
<dbReference type="Proteomes" id="UP000217250">
    <property type="component" value="Chromosome"/>
</dbReference>
<dbReference type="KEGG" id="cgh:CGC50_06295"/>
<sequence length="203" mass="23915">MKRYYICIVIFFVSVCGIAQTVDSIRNIREFDEFEKYTHLAKDSLAIQNMGEHQKFCYSSRHFTIEKGEKGEAEATHRLLMWSLSSVLSQNKILVRNPQAHYCLTNLYVYTNTELFFDHIIDLYVLSSFSSANKSLMKFVHSLKDKDYIAFDPIMKMSHVCYMFWHEEKLIMVLVPCRVISFAKDVNDKIVEVAKEALERYYK</sequence>
<name>A0A250FRX3_9FLAO</name>
<evidence type="ECO:0000313" key="2">
    <source>
        <dbReference type="Proteomes" id="UP000217250"/>
    </source>
</evidence>
<gene>
    <name evidence="1" type="ORF">CGC50_06295</name>
</gene>
<dbReference type="EMBL" id="CP022386">
    <property type="protein sequence ID" value="ATA86808.1"/>
    <property type="molecule type" value="Genomic_DNA"/>
</dbReference>
<dbReference type="AlphaFoldDB" id="A0A250FRX3"/>
<dbReference type="GeneID" id="84808167"/>
<dbReference type="OrthoDB" id="1150559at2"/>
<dbReference type="RefSeq" id="WP_095910141.1">
    <property type="nucleotide sequence ID" value="NZ_CAUVLU010000007.1"/>
</dbReference>